<evidence type="ECO:0000313" key="5">
    <source>
        <dbReference type="Proteomes" id="UP000435112"/>
    </source>
</evidence>
<organism evidence="2 5">
    <name type="scientific">Phytophthora rubi</name>
    <dbReference type="NCBI Taxonomy" id="129364"/>
    <lineage>
        <taxon>Eukaryota</taxon>
        <taxon>Sar</taxon>
        <taxon>Stramenopiles</taxon>
        <taxon>Oomycota</taxon>
        <taxon>Peronosporomycetes</taxon>
        <taxon>Peronosporales</taxon>
        <taxon>Peronosporaceae</taxon>
        <taxon>Phytophthora</taxon>
    </lineage>
</organism>
<comment type="caution">
    <text evidence="2">The sequence shown here is derived from an EMBL/GenBank/DDBJ whole genome shotgun (WGS) entry which is preliminary data.</text>
</comment>
<dbReference type="EMBL" id="QXFU01002643">
    <property type="protein sequence ID" value="KAE8983258.1"/>
    <property type="molecule type" value="Genomic_DNA"/>
</dbReference>
<evidence type="ECO:0000313" key="3">
    <source>
        <dbReference type="EMBL" id="KAE9295673.1"/>
    </source>
</evidence>
<proteinExistence type="predicted"/>
<evidence type="ECO:0000313" key="2">
    <source>
        <dbReference type="EMBL" id="KAE8983258.1"/>
    </source>
</evidence>
<accession>A0A6A3IRA1</accession>
<evidence type="ECO:0000256" key="1">
    <source>
        <dbReference type="SAM" id="SignalP"/>
    </source>
</evidence>
<dbReference type="EMBL" id="QXFT01002607">
    <property type="protein sequence ID" value="KAE9295673.1"/>
    <property type="molecule type" value="Genomic_DNA"/>
</dbReference>
<protein>
    <recommendedName>
        <fullName evidence="6">Secreted protein</fullName>
    </recommendedName>
</protein>
<keyword evidence="4" id="KW-1185">Reference proteome</keyword>
<dbReference type="Proteomes" id="UP000434957">
    <property type="component" value="Unassembled WGS sequence"/>
</dbReference>
<feature type="signal peptide" evidence="1">
    <location>
        <begin position="1"/>
        <end position="16"/>
    </location>
</feature>
<evidence type="ECO:0000313" key="4">
    <source>
        <dbReference type="Proteomes" id="UP000434957"/>
    </source>
</evidence>
<name>A0A6A3IRA1_9STRA</name>
<reference evidence="2 5" key="1">
    <citation type="submission" date="2018-09" db="EMBL/GenBank/DDBJ databases">
        <title>Genomic investigation of the strawberry pathogen Phytophthora fragariae indicates pathogenicity is determined by transcriptional variation in three key races.</title>
        <authorList>
            <person name="Adams T.M."/>
            <person name="Armitage A.D."/>
            <person name="Sobczyk M.K."/>
            <person name="Bates H.J."/>
            <person name="Dunwell J.M."/>
            <person name="Nellist C.F."/>
            <person name="Harrison R.J."/>
        </authorList>
    </citation>
    <scope>NUCLEOTIDE SEQUENCE [LARGE SCALE GENOMIC DNA]</scope>
    <source>
        <strain evidence="2 5">SCRP324</strain>
        <strain evidence="3 4">SCRP333</strain>
    </source>
</reference>
<evidence type="ECO:0008006" key="6">
    <source>
        <dbReference type="Google" id="ProtNLM"/>
    </source>
</evidence>
<sequence length="69" mass="7683">MIFCASISSGVFLAWAGGCSVVLSCQGSRARLASKLTRRGDRQWICRRGEHTLNSLDCWRIGVRFLHQG</sequence>
<keyword evidence="1" id="KW-0732">Signal</keyword>
<feature type="chain" id="PRO_5036164422" description="Secreted protein" evidence="1">
    <location>
        <begin position="17"/>
        <end position="69"/>
    </location>
</feature>
<gene>
    <name evidence="2" type="ORF">PR002_g23304</name>
    <name evidence="3" type="ORF">PR003_g23951</name>
</gene>
<dbReference type="Proteomes" id="UP000435112">
    <property type="component" value="Unassembled WGS sequence"/>
</dbReference>
<dbReference type="AlphaFoldDB" id="A0A6A3IRA1"/>